<name>A0ABV1Y233_9ACTN</name>
<dbReference type="SUPFAM" id="SSF51735">
    <property type="entry name" value="NAD(P)-binding Rossmann-fold domains"/>
    <property type="match status" value="1"/>
</dbReference>
<reference evidence="2 3" key="1">
    <citation type="submission" date="2024-06" db="EMBL/GenBank/DDBJ databases">
        <title>The Natural Products Discovery Center: Release of the First 8490 Sequenced Strains for Exploring Actinobacteria Biosynthetic Diversity.</title>
        <authorList>
            <person name="Kalkreuter E."/>
            <person name="Kautsar S.A."/>
            <person name="Yang D."/>
            <person name="Bader C.D."/>
            <person name="Teijaro C.N."/>
            <person name="Fluegel L."/>
            <person name="Davis C.M."/>
            <person name="Simpson J.R."/>
            <person name="Lauterbach L."/>
            <person name="Steele A.D."/>
            <person name="Gui C."/>
            <person name="Meng S."/>
            <person name="Li G."/>
            <person name="Viehrig K."/>
            <person name="Ye F."/>
            <person name="Su P."/>
            <person name="Kiefer A.F."/>
            <person name="Nichols A."/>
            <person name="Cepeda A.J."/>
            <person name="Yan W."/>
            <person name="Fan B."/>
            <person name="Jiang Y."/>
            <person name="Adhikari A."/>
            <person name="Zheng C.-J."/>
            <person name="Schuster L."/>
            <person name="Cowan T.M."/>
            <person name="Smanski M.J."/>
            <person name="Chevrette M.G."/>
            <person name="De Carvalho L.P.S."/>
            <person name="Shen B."/>
        </authorList>
    </citation>
    <scope>NUCLEOTIDE SEQUENCE [LARGE SCALE GENOMIC DNA]</scope>
    <source>
        <strain evidence="2 3">NPDC000155</strain>
    </source>
</reference>
<evidence type="ECO:0000259" key="1">
    <source>
        <dbReference type="Pfam" id="PF13460"/>
    </source>
</evidence>
<feature type="domain" description="NAD(P)-binding" evidence="1">
    <location>
        <begin position="7"/>
        <end position="189"/>
    </location>
</feature>
<evidence type="ECO:0000313" key="2">
    <source>
        <dbReference type="EMBL" id="MER7377912.1"/>
    </source>
</evidence>
<organism evidence="2 3">
    <name type="scientific">Streptomyces lanatus</name>
    <dbReference type="NCBI Taxonomy" id="66900"/>
    <lineage>
        <taxon>Bacteria</taxon>
        <taxon>Bacillati</taxon>
        <taxon>Actinomycetota</taxon>
        <taxon>Actinomycetes</taxon>
        <taxon>Kitasatosporales</taxon>
        <taxon>Streptomycetaceae</taxon>
        <taxon>Streptomyces</taxon>
    </lineage>
</organism>
<gene>
    <name evidence="2" type="ORF">ABT384_35370</name>
</gene>
<protein>
    <submittedName>
        <fullName evidence="2">NAD(P)H-binding protein</fullName>
    </submittedName>
</protein>
<keyword evidence="3" id="KW-1185">Reference proteome</keyword>
<sequence>MNLTVLGASGQTGLALTREALRRGHTVTAIARDPKRVTVPDTDALRKAVGNVGDPASIAKAIDAESVVLSALGTDRAGVLTAGAKAVLAAQPQRVIWLGAYGTGKSADAAGDGARVLEKLLGDRLADKIAADNIVLAAKGTVFHAGVLTTGPKSPTRRTVGLDAAPAFDLNAKVSRETVAAAMLDEAETPRFLGGIALPLAR</sequence>
<dbReference type="RefSeq" id="WP_190074824.1">
    <property type="nucleotide sequence ID" value="NZ_BNBM01000020.1"/>
</dbReference>
<comment type="caution">
    <text evidence="2">The sequence shown here is derived from an EMBL/GenBank/DDBJ whole genome shotgun (WGS) entry which is preliminary data.</text>
</comment>
<dbReference type="Gene3D" id="3.40.50.720">
    <property type="entry name" value="NAD(P)-binding Rossmann-like Domain"/>
    <property type="match status" value="1"/>
</dbReference>
<dbReference type="PANTHER" id="PTHR43355:SF2">
    <property type="entry name" value="FLAVIN REDUCTASE (NADPH)"/>
    <property type="match status" value="1"/>
</dbReference>
<dbReference type="Pfam" id="PF13460">
    <property type="entry name" value="NAD_binding_10"/>
    <property type="match status" value="1"/>
</dbReference>
<dbReference type="EMBL" id="JBEPFB010000021">
    <property type="protein sequence ID" value="MER7377912.1"/>
    <property type="molecule type" value="Genomic_DNA"/>
</dbReference>
<accession>A0ABV1Y233</accession>
<dbReference type="Proteomes" id="UP001486207">
    <property type="component" value="Unassembled WGS sequence"/>
</dbReference>
<dbReference type="InterPro" id="IPR051606">
    <property type="entry name" value="Polyketide_Oxido-like"/>
</dbReference>
<proteinExistence type="predicted"/>
<dbReference type="InterPro" id="IPR016040">
    <property type="entry name" value="NAD(P)-bd_dom"/>
</dbReference>
<dbReference type="PANTHER" id="PTHR43355">
    <property type="entry name" value="FLAVIN REDUCTASE (NADPH)"/>
    <property type="match status" value="1"/>
</dbReference>
<dbReference type="InterPro" id="IPR036291">
    <property type="entry name" value="NAD(P)-bd_dom_sf"/>
</dbReference>
<evidence type="ECO:0000313" key="3">
    <source>
        <dbReference type="Proteomes" id="UP001486207"/>
    </source>
</evidence>